<evidence type="ECO:0000256" key="1">
    <source>
        <dbReference type="ARBA" id="ARBA00004173"/>
    </source>
</evidence>
<dbReference type="PANTHER" id="PTHR43011">
    <property type="entry name" value="IRON-SULFUR CLUSTER ASSEMBLY 2 HOMOLOG, MITOCHONDRIAL"/>
    <property type="match status" value="1"/>
</dbReference>
<dbReference type="InterPro" id="IPR035903">
    <property type="entry name" value="HesB-like_dom_sf"/>
</dbReference>
<evidence type="ECO:0000313" key="11">
    <source>
        <dbReference type="Proteomes" id="UP001165740"/>
    </source>
</evidence>
<dbReference type="InterPro" id="IPR000361">
    <property type="entry name" value="ATAP_core_dom"/>
</dbReference>
<evidence type="ECO:0000256" key="7">
    <source>
        <dbReference type="ARBA" id="ARBA00073313"/>
    </source>
</evidence>
<evidence type="ECO:0000256" key="6">
    <source>
        <dbReference type="ARBA" id="ARBA00057540"/>
    </source>
</evidence>
<comment type="similarity">
    <text evidence="2">Belongs to the HesB/IscA family.</text>
</comment>
<comment type="subunit">
    <text evidence="9">Heterotetramer; forms a dimer of dimers with IBA57. Interacts with [2Fe-2S]-ISCA2 forming the heterodimer [2Fe- 2S]-ISCA2-IBA57 complex; [2Fe-2S] cluster binding is absolutely required to promote the complex formation.</text>
</comment>
<keyword evidence="11" id="KW-1185">Reference proteome</keyword>
<dbReference type="NCBIfam" id="TIGR00049">
    <property type="entry name" value="iron-sulfur cluster assembly accessory protein"/>
    <property type="match status" value="1"/>
</dbReference>
<dbReference type="SUPFAM" id="SSF89360">
    <property type="entry name" value="HesB-like domain"/>
    <property type="match status" value="1"/>
</dbReference>
<comment type="function">
    <text evidence="6">Involved in the maturation of mitochondrial 4Fe-4S proteins functioning late in the iron-sulfur cluster assembly pathway. May be involved in the binding of an intermediate of Fe/S cluster assembly.</text>
</comment>
<keyword evidence="3" id="KW-0479">Metal-binding</keyword>
<evidence type="ECO:0000313" key="12">
    <source>
        <dbReference type="RefSeq" id="XP_055878268.1"/>
    </source>
</evidence>
<evidence type="ECO:0000256" key="9">
    <source>
        <dbReference type="ARBA" id="ARBA00093471"/>
    </source>
</evidence>
<dbReference type="AlphaFoldDB" id="A0A9W2ZTJ1"/>
<dbReference type="FunFam" id="2.60.300.12:FF:000006">
    <property type="entry name" value="Iron-sulfur cluster assembly 2 mitochondrial"/>
    <property type="match status" value="1"/>
</dbReference>
<dbReference type="OMA" id="SFQIHNP"/>
<evidence type="ECO:0000256" key="3">
    <source>
        <dbReference type="ARBA" id="ARBA00022723"/>
    </source>
</evidence>
<dbReference type="GO" id="GO:0016226">
    <property type="term" value="P:iron-sulfur cluster assembly"/>
    <property type="evidence" value="ECO:0007669"/>
    <property type="project" value="InterPro"/>
</dbReference>
<feature type="domain" description="Core" evidence="10">
    <location>
        <begin position="55"/>
        <end position="153"/>
    </location>
</feature>
<keyword evidence="5" id="KW-0496">Mitochondrion</keyword>
<comment type="subcellular location">
    <subcellularLocation>
        <location evidence="1">Mitochondrion</location>
    </subcellularLocation>
</comment>
<protein>
    <recommendedName>
        <fullName evidence="7">Iron-sulfur cluster assembly 2 homolog, mitochondrial</fullName>
    </recommendedName>
    <alternativeName>
        <fullName evidence="8">HESB-like domain-containing protein 1</fullName>
    </alternativeName>
</protein>
<organism evidence="11 12">
    <name type="scientific">Biomphalaria glabrata</name>
    <name type="common">Bloodfluke planorb</name>
    <name type="synonym">Freshwater snail</name>
    <dbReference type="NCBI Taxonomy" id="6526"/>
    <lineage>
        <taxon>Eukaryota</taxon>
        <taxon>Metazoa</taxon>
        <taxon>Spiralia</taxon>
        <taxon>Lophotrochozoa</taxon>
        <taxon>Mollusca</taxon>
        <taxon>Gastropoda</taxon>
        <taxon>Heterobranchia</taxon>
        <taxon>Euthyneura</taxon>
        <taxon>Panpulmonata</taxon>
        <taxon>Hygrophila</taxon>
        <taxon>Lymnaeoidea</taxon>
        <taxon>Planorbidae</taxon>
        <taxon>Biomphalaria</taxon>
    </lineage>
</organism>
<evidence type="ECO:0000256" key="4">
    <source>
        <dbReference type="ARBA" id="ARBA00023004"/>
    </source>
</evidence>
<dbReference type="InterPro" id="IPR016092">
    <property type="entry name" value="ATAP"/>
</dbReference>
<name>A0A9W2ZTJ1_BIOGL</name>
<evidence type="ECO:0000256" key="5">
    <source>
        <dbReference type="ARBA" id="ARBA00023128"/>
    </source>
</evidence>
<dbReference type="PANTHER" id="PTHR43011:SF1">
    <property type="entry name" value="IRON-SULFUR CLUSTER ASSEMBLY 2 HOMOLOG, MITOCHONDRIAL"/>
    <property type="match status" value="1"/>
</dbReference>
<dbReference type="Gene3D" id="2.60.300.12">
    <property type="entry name" value="HesB-like domain"/>
    <property type="match status" value="1"/>
</dbReference>
<dbReference type="RefSeq" id="XP_055878268.1">
    <property type="nucleotide sequence ID" value="XM_056022293.1"/>
</dbReference>
<reference evidence="12" key="1">
    <citation type="submission" date="2025-08" db="UniProtKB">
        <authorList>
            <consortium name="RefSeq"/>
        </authorList>
    </citation>
    <scope>IDENTIFICATION</scope>
</reference>
<keyword evidence="4" id="KW-0408">Iron</keyword>
<dbReference type="Proteomes" id="UP001165740">
    <property type="component" value="Chromosome 3"/>
</dbReference>
<dbReference type="GO" id="GO:0051537">
    <property type="term" value="F:2 iron, 2 sulfur cluster binding"/>
    <property type="evidence" value="ECO:0007669"/>
    <property type="project" value="TreeGrafter"/>
</dbReference>
<dbReference type="OrthoDB" id="1938621at2759"/>
<sequence length="160" mass="17803">MLTSLRATLNIYKTSSKLQPLLHNSLRKAIPSSTDIGSKSLATTTELPKSDLDEELHISDSCVKRLKEISDGVNNLRILVEGGGCSGFQYKFNWEPTITEEDVIFERDGVKVVIDKMSLDFVRGATLDFYHELIRSSFRIINNPKAEQGCSCGSSFSVKL</sequence>
<evidence type="ECO:0000256" key="8">
    <source>
        <dbReference type="ARBA" id="ARBA00077082"/>
    </source>
</evidence>
<gene>
    <name evidence="12" type="primary">LOC106075975</name>
</gene>
<dbReference type="GeneID" id="106075975"/>
<accession>A0A9W2ZTJ1</accession>
<dbReference type="GO" id="GO:0051539">
    <property type="term" value="F:4 iron, 4 sulfur cluster binding"/>
    <property type="evidence" value="ECO:0007669"/>
    <property type="project" value="TreeGrafter"/>
</dbReference>
<dbReference type="Pfam" id="PF01521">
    <property type="entry name" value="Fe-S_biosyn"/>
    <property type="match status" value="1"/>
</dbReference>
<dbReference type="GO" id="GO:0120510">
    <property type="term" value="C:mitochondrial [4Fe-4S] assembly complex"/>
    <property type="evidence" value="ECO:0007669"/>
    <property type="project" value="UniProtKB-ARBA"/>
</dbReference>
<evidence type="ECO:0000259" key="10">
    <source>
        <dbReference type="Pfam" id="PF01521"/>
    </source>
</evidence>
<evidence type="ECO:0000256" key="2">
    <source>
        <dbReference type="ARBA" id="ARBA00006718"/>
    </source>
</evidence>
<dbReference type="GO" id="GO:0005506">
    <property type="term" value="F:iron ion binding"/>
    <property type="evidence" value="ECO:0007669"/>
    <property type="project" value="TreeGrafter"/>
</dbReference>
<proteinExistence type="inferred from homology"/>